<dbReference type="SUPFAM" id="SSF47413">
    <property type="entry name" value="lambda repressor-like DNA-binding domains"/>
    <property type="match status" value="1"/>
</dbReference>
<dbReference type="InterPro" id="IPR000843">
    <property type="entry name" value="HTH_LacI"/>
</dbReference>
<feature type="domain" description="HTH lacI-type" evidence="4">
    <location>
        <begin position="6"/>
        <end position="60"/>
    </location>
</feature>
<evidence type="ECO:0000256" key="2">
    <source>
        <dbReference type="ARBA" id="ARBA00023125"/>
    </source>
</evidence>
<dbReference type="Gene3D" id="1.10.260.40">
    <property type="entry name" value="lambda repressor-like DNA-binding domains"/>
    <property type="match status" value="1"/>
</dbReference>
<dbReference type="Pfam" id="PF00356">
    <property type="entry name" value="LacI"/>
    <property type="match status" value="1"/>
</dbReference>
<dbReference type="GO" id="GO:0000976">
    <property type="term" value="F:transcription cis-regulatory region binding"/>
    <property type="evidence" value="ECO:0007669"/>
    <property type="project" value="TreeGrafter"/>
</dbReference>
<keyword evidence="3" id="KW-0804">Transcription</keyword>
<dbReference type="PRINTS" id="PR00036">
    <property type="entry name" value="HTHLACI"/>
</dbReference>
<dbReference type="PANTHER" id="PTHR30146:SF153">
    <property type="entry name" value="LACTOSE OPERON REPRESSOR"/>
    <property type="match status" value="1"/>
</dbReference>
<protein>
    <submittedName>
        <fullName evidence="5">Lac repressor</fullName>
    </submittedName>
</protein>
<dbReference type="PROSITE" id="PS50932">
    <property type="entry name" value="HTH_LACI_2"/>
    <property type="match status" value="1"/>
</dbReference>
<dbReference type="InterPro" id="IPR010982">
    <property type="entry name" value="Lambda_DNA-bd_dom_sf"/>
</dbReference>
<dbReference type="RefSeq" id="WP_101823339.1">
    <property type="nucleotide sequence ID" value="NZ_PJZH01000003.1"/>
</dbReference>
<keyword evidence="1" id="KW-0805">Transcription regulation</keyword>
<dbReference type="AlphaFoldDB" id="A0A2N5E930"/>
<dbReference type="PANTHER" id="PTHR30146">
    <property type="entry name" value="LACI-RELATED TRANSCRIPTIONAL REPRESSOR"/>
    <property type="match status" value="1"/>
</dbReference>
<organism evidence="5 6">
    <name type="scientific">Chimaeribacter coloradensis</name>
    <dbReference type="NCBI Taxonomy" id="2060068"/>
    <lineage>
        <taxon>Bacteria</taxon>
        <taxon>Pseudomonadati</taxon>
        <taxon>Pseudomonadota</taxon>
        <taxon>Gammaproteobacteria</taxon>
        <taxon>Enterobacterales</taxon>
        <taxon>Yersiniaceae</taxon>
        <taxon>Chimaeribacter</taxon>
    </lineage>
</organism>
<name>A0A2N5E930_9GAMM</name>
<dbReference type="InterPro" id="IPR046335">
    <property type="entry name" value="LacI/GalR-like_sensor"/>
</dbReference>
<dbReference type="InterPro" id="IPR028082">
    <property type="entry name" value="Peripla_BP_I"/>
</dbReference>
<accession>A0A2N5E930</accession>
<proteinExistence type="predicted"/>
<dbReference type="Pfam" id="PF13377">
    <property type="entry name" value="Peripla_BP_3"/>
    <property type="match status" value="1"/>
</dbReference>
<dbReference type="Proteomes" id="UP000234503">
    <property type="component" value="Unassembled WGS sequence"/>
</dbReference>
<evidence type="ECO:0000313" key="6">
    <source>
        <dbReference type="Proteomes" id="UP000234503"/>
    </source>
</evidence>
<dbReference type="Gene3D" id="3.40.50.2300">
    <property type="match status" value="2"/>
</dbReference>
<dbReference type="GO" id="GO:0003700">
    <property type="term" value="F:DNA-binding transcription factor activity"/>
    <property type="evidence" value="ECO:0007669"/>
    <property type="project" value="TreeGrafter"/>
</dbReference>
<evidence type="ECO:0000256" key="1">
    <source>
        <dbReference type="ARBA" id="ARBA00023015"/>
    </source>
</evidence>
<dbReference type="CDD" id="cd01392">
    <property type="entry name" value="HTH_LacI"/>
    <property type="match status" value="1"/>
</dbReference>
<keyword evidence="6" id="KW-1185">Reference proteome</keyword>
<dbReference type="SUPFAM" id="SSF53822">
    <property type="entry name" value="Periplasmic binding protein-like I"/>
    <property type="match status" value="1"/>
</dbReference>
<dbReference type="OrthoDB" id="9798934at2"/>
<dbReference type="PROSITE" id="PS00356">
    <property type="entry name" value="HTH_LACI_1"/>
    <property type="match status" value="1"/>
</dbReference>
<comment type="caution">
    <text evidence="5">The sequence shown here is derived from an EMBL/GenBank/DDBJ whole genome shotgun (WGS) entry which is preliminary data.</text>
</comment>
<dbReference type="CDD" id="cd01574">
    <property type="entry name" value="PBP1_LacI"/>
    <property type="match status" value="1"/>
</dbReference>
<evidence type="ECO:0000313" key="5">
    <source>
        <dbReference type="EMBL" id="PLR38408.1"/>
    </source>
</evidence>
<reference evidence="5 6" key="1">
    <citation type="submission" date="2017-12" db="EMBL/GenBank/DDBJ databases">
        <title>Characterization of six clinical isolates of Enterochimera gen. nov., a novel genus of the Yersiniaciae family and the three species Enterochimera arupensis sp. nov., Enterochimera coloradensis sp. nov, and Enterochimera californica sp. nov.</title>
        <authorList>
            <person name="Rossi A."/>
            <person name="Fisher M."/>
        </authorList>
    </citation>
    <scope>NUCLEOTIDE SEQUENCE [LARGE SCALE GENOMIC DNA]</scope>
    <source>
        <strain evidence="6">2016-Iso4</strain>
    </source>
</reference>
<evidence type="ECO:0000259" key="4">
    <source>
        <dbReference type="PROSITE" id="PS50932"/>
    </source>
</evidence>
<dbReference type="EMBL" id="PJZH01000003">
    <property type="protein sequence ID" value="PLR38408.1"/>
    <property type="molecule type" value="Genomic_DNA"/>
</dbReference>
<keyword evidence="2" id="KW-0238">DNA-binding</keyword>
<evidence type="ECO:0000256" key="3">
    <source>
        <dbReference type="ARBA" id="ARBA00023163"/>
    </source>
</evidence>
<dbReference type="NCBIfam" id="NF007075">
    <property type="entry name" value="PRK09526.1"/>
    <property type="match status" value="1"/>
</dbReference>
<sequence length="333" mass="35090">MKSSAVTLDDVARQAGVSYQTVSRVINQAPHVSAKTRQRVEAAMAALNYVPNRVAQQLAGKRTQVLGLATSSLALHAPSQIAAAIEQRAGEGGYSLVMAMVRGSGPDACRQALQELRAQRVDGALINAPLGRDDAAALAGAAGAWPLLFLDTDPAGTVPCVLFDPAEGARCGAHHLLQQGHRQIALLAGEAHSISAQLRLQGWQRALAEAGLEPVAVQYGDWSAAEGYRQTQQLLASGTAFTAVLVANDQMALGVLRALHEAGRPIPQQVSVVGYDDTADSAFFYPPLTTVRQDFRLLGAQAVDTLLAGMEGDMRSLTLPVALVERGTTGRCR</sequence>
<dbReference type="FunFam" id="1.10.260.40:FF:000002">
    <property type="entry name" value="HTH-type transcriptional repressor PurR"/>
    <property type="match status" value="1"/>
</dbReference>
<dbReference type="SMART" id="SM00354">
    <property type="entry name" value="HTH_LACI"/>
    <property type="match status" value="1"/>
</dbReference>
<gene>
    <name evidence="5" type="primary">lacI</name>
    <name evidence="5" type="ORF">CYR32_05255</name>
</gene>